<evidence type="ECO:0000256" key="1">
    <source>
        <dbReference type="ARBA" id="ARBA00022603"/>
    </source>
</evidence>
<protein>
    <recommendedName>
        <fullName evidence="3">DNA methylase N-4/N-6 domain-containing protein</fullName>
    </recommendedName>
</protein>
<dbReference type="InterPro" id="IPR002941">
    <property type="entry name" value="DNA_methylase_N4/N6"/>
</dbReference>
<dbReference type="GO" id="GO:0032259">
    <property type="term" value="P:methylation"/>
    <property type="evidence" value="ECO:0007669"/>
    <property type="project" value="UniProtKB-KW"/>
</dbReference>
<organism evidence="4">
    <name type="scientific">marine sediment metagenome</name>
    <dbReference type="NCBI Taxonomy" id="412755"/>
    <lineage>
        <taxon>unclassified sequences</taxon>
        <taxon>metagenomes</taxon>
        <taxon>ecological metagenomes</taxon>
    </lineage>
</organism>
<dbReference type="Pfam" id="PF01555">
    <property type="entry name" value="N6_N4_Mtase"/>
    <property type="match status" value="1"/>
</dbReference>
<reference evidence="4" key="1">
    <citation type="journal article" date="2015" name="Nature">
        <title>Complex archaea that bridge the gap between prokaryotes and eukaryotes.</title>
        <authorList>
            <person name="Spang A."/>
            <person name="Saw J.H."/>
            <person name="Jorgensen S.L."/>
            <person name="Zaremba-Niedzwiedzka K."/>
            <person name="Martijn J."/>
            <person name="Lind A.E."/>
            <person name="van Eijk R."/>
            <person name="Schleper C."/>
            <person name="Guy L."/>
            <person name="Ettema T.J."/>
        </authorList>
    </citation>
    <scope>NUCLEOTIDE SEQUENCE</scope>
</reference>
<name>A0A0F9RFZ6_9ZZZZ</name>
<dbReference type="GO" id="GO:0003677">
    <property type="term" value="F:DNA binding"/>
    <property type="evidence" value="ECO:0007669"/>
    <property type="project" value="InterPro"/>
</dbReference>
<dbReference type="EMBL" id="LAZR01001215">
    <property type="protein sequence ID" value="KKN48572.1"/>
    <property type="molecule type" value="Genomic_DNA"/>
</dbReference>
<dbReference type="SUPFAM" id="SSF53335">
    <property type="entry name" value="S-adenosyl-L-methionine-dependent methyltransferases"/>
    <property type="match status" value="1"/>
</dbReference>
<gene>
    <name evidence="4" type="ORF">LCGC14_0651590</name>
</gene>
<evidence type="ECO:0000256" key="2">
    <source>
        <dbReference type="ARBA" id="ARBA00022679"/>
    </source>
</evidence>
<dbReference type="InterPro" id="IPR029063">
    <property type="entry name" value="SAM-dependent_MTases_sf"/>
</dbReference>
<evidence type="ECO:0000313" key="4">
    <source>
        <dbReference type="EMBL" id="KKN48572.1"/>
    </source>
</evidence>
<dbReference type="InterPro" id="IPR001091">
    <property type="entry name" value="RM_Methyltransferase"/>
</dbReference>
<feature type="domain" description="DNA methylase N-4/N-6" evidence="3">
    <location>
        <begin position="159"/>
        <end position="210"/>
    </location>
</feature>
<evidence type="ECO:0000259" key="3">
    <source>
        <dbReference type="Pfam" id="PF01555"/>
    </source>
</evidence>
<dbReference type="GO" id="GO:0008170">
    <property type="term" value="F:N-methyltransferase activity"/>
    <property type="evidence" value="ECO:0007669"/>
    <property type="project" value="InterPro"/>
</dbReference>
<dbReference type="PRINTS" id="PR00508">
    <property type="entry name" value="S21N4MTFRASE"/>
</dbReference>
<dbReference type="AlphaFoldDB" id="A0A0F9RFZ6"/>
<keyword evidence="2" id="KW-0808">Transferase</keyword>
<comment type="caution">
    <text evidence="4">The sequence shown here is derived from an EMBL/GenBank/DDBJ whole genome shotgun (WGS) entry which is preliminary data.</text>
</comment>
<proteinExistence type="predicted"/>
<keyword evidence="1" id="KW-0489">Methyltransferase</keyword>
<dbReference type="Gene3D" id="3.40.50.150">
    <property type="entry name" value="Vaccinia Virus protein VP39"/>
    <property type="match status" value="1"/>
</dbReference>
<accession>A0A0F9RFZ6</accession>
<sequence length="214" mass="23908">MTETKRKTWAVCDAKYVGSLWSELCVDLVLTSPPYYSPNYMSADPWVEMVTAGLLSAGSILNKGGVMAIILNEIGHEGQHRKVIANLQEHGYLLFGEDVWFHGGNLGDDEYDPIFYLSRGYGGHRPRRVHPHRAPPHAWIVINPSCAKKKVTLFGTLHVDLVYSVIDQFTRPGHLILDPFCGTGVISKVGAEMGRICYGSDIYFEVVEYARIHS</sequence>